<proteinExistence type="predicted"/>
<dbReference type="InterPro" id="IPR013656">
    <property type="entry name" value="PAS_4"/>
</dbReference>
<dbReference type="GO" id="GO:0003824">
    <property type="term" value="F:catalytic activity"/>
    <property type="evidence" value="ECO:0007669"/>
    <property type="project" value="UniProtKB-ARBA"/>
</dbReference>
<dbReference type="RefSeq" id="WP_183970615.1">
    <property type="nucleotide sequence ID" value="NZ_BAABEW010000013.1"/>
</dbReference>
<dbReference type="PROSITE" id="PS50113">
    <property type="entry name" value="PAC"/>
    <property type="match status" value="2"/>
</dbReference>
<evidence type="ECO:0000313" key="4">
    <source>
        <dbReference type="EMBL" id="MBB5273750.1"/>
    </source>
</evidence>
<evidence type="ECO:0000259" key="1">
    <source>
        <dbReference type="PROSITE" id="PS50112"/>
    </source>
</evidence>
<dbReference type="PANTHER" id="PTHR44757">
    <property type="entry name" value="DIGUANYLATE CYCLASE DGCP"/>
    <property type="match status" value="1"/>
</dbReference>
<feature type="domain" description="GGDEF" evidence="3">
    <location>
        <begin position="291"/>
        <end position="424"/>
    </location>
</feature>
<dbReference type="SMART" id="SM00267">
    <property type="entry name" value="GGDEF"/>
    <property type="match status" value="1"/>
</dbReference>
<dbReference type="Pfam" id="PF08448">
    <property type="entry name" value="PAS_4"/>
    <property type="match status" value="1"/>
</dbReference>
<evidence type="ECO:0000259" key="2">
    <source>
        <dbReference type="PROSITE" id="PS50113"/>
    </source>
</evidence>
<evidence type="ECO:0000313" key="5">
    <source>
        <dbReference type="Proteomes" id="UP000532440"/>
    </source>
</evidence>
<dbReference type="PROSITE" id="PS50887">
    <property type="entry name" value="GGDEF"/>
    <property type="match status" value="1"/>
</dbReference>
<dbReference type="InterPro" id="IPR000014">
    <property type="entry name" value="PAS"/>
</dbReference>
<dbReference type="SMART" id="SM00086">
    <property type="entry name" value="PAC"/>
    <property type="match status" value="2"/>
</dbReference>
<feature type="domain" description="PAC" evidence="2">
    <location>
        <begin position="84"/>
        <end position="140"/>
    </location>
</feature>
<dbReference type="CDD" id="cd00130">
    <property type="entry name" value="PAS"/>
    <property type="match status" value="2"/>
</dbReference>
<dbReference type="NCBIfam" id="TIGR00254">
    <property type="entry name" value="GGDEF"/>
    <property type="match status" value="1"/>
</dbReference>
<dbReference type="InterPro" id="IPR000700">
    <property type="entry name" value="PAS-assoc_C"/>
</dbReference>
<evidence type="ECO:0000259" key="3">
    <source>
        <dbReference type="PROSITE" id="PS50887"/>
    </source>
</evidence>
<dbReference type="EMBL" id="JACHGB010000008">
    <property type="protein sequence ID" value="MBB5273750.1"/>
    <property type="molecule type" value="Genomic_DNA"/>
</dbReference>
<dbReference type="InterPro" id="IPR043128">
    <property type="entry name" value="Rev_trsase/Diguanyl_cyclase"/>
</dbReference>
<dbReference type="PANTHER" id="PTHR44757:SF2">
    <property type="entry name" value="BIOFILM ARCHITECTURE MAINTENANCE PROTEIN MBAA"/>
    <property type="match status" value="1"/>
</dbReference>
<dbReference type="InterPro" id="IPR001610">
    <property type="entry name" value="PAC"/>
</dbReference>
<feature type="domain" description="PAS" evidence="1">
    <location>
        <begin position="141"/>
        <end position="188"/>
    </location>
</feature>
<dbReference type="Pfam" id="PF13426">
    <property type="entry name" value="PAS_9"/>
    <property type="match status" value="1"/>
</dbReference>
<dbReference type="InterPro" id="IPR052155">
    <property type="entry name" value="Biofilm_reg_signaling"/>
</dbReference>
<organism evidence="4 5">
    <name type="scientific">Quisquiliibacterium transsilvanicum</name>
    <dbReference type="NCBI Taxonomy" id="1549638"/>
    <lineage>
        <taxon>Bacteria</taxon>
        <taxon>Pseudomonadati</taxon>
        <taxon>Pseudomonadota</taxon>
        <taxon>Betaproteobacteria</taxon>
        <taxon>Burkholderiales</taxon>
        <taxon>Burkholderiaceae</taxon>
        <taxon>Quisquiliibacterium</taxon>
    </lineage>
</organism>
<dbReference type="SUPFAM" id="SSF55073">
    <property type="entry name" value="Nucleotide cyclase"/>
    <property type="match status" value="1"/>
</dbReference>
<dbReference type="NCBIfam" id="TIGR00229">
    <property type="entry name" value="sensory_box"/>
    <property type="match status" value="2"/>
</dbReference>
<dbReference type="Proteomes" id="UP000532440">
    <property type="component" value="Unassembled WGS sequence"/>
</dbReference>
<dbReference type="AlphaFoldDB" id="A0A7W8HMF8"/>
<name>A0A7W8HMF8_9BURK</name>
<dbReference type="Gene3D" id="3.30.450.20">
    <property type="entry name" value="PAS domain"/>
    <property type="match status" value="2"/>
</dbReference>
<dbReference type="Pfam" id="PF00990">
    <property type="entry name" value="GGDEF"/>
    <property type="match status" value="1"/>
</dbReference>
<dbReference type="CDD" id="cd01949">
    <property type="entry name" value="GGDEF"/>
    <property type="match status" value="1"/>
</dbReference>
<dbReference type="Gene3D" id="3.30.70.270">
    <property type="match status" value="1"/>
</dbReference>
<comment type="caution">
    <text evidence="4">The sequence shown here is derived from an EMBL/GenBank/DDBJ whole genome shotgun (WGS) entry which is preliminary data.</text>
</comment>
<dbReference type="InterPro" id="IPR029787">
    <property type="entry name" value="Nucleotide_cyclase"/>
</dbReference>
<feature type="domain" description="PAC" evidence="2">
    <location>
        <begin position="209"/>
        <end position="259"/>
    </location>
</feature>
<dbReference type="InterPro" id="IPR000160">
    <property type="entry name" value="GGDEF_dom"/>
</dbReference>
<protein>
    <submittedName>
        <fullName evidence="4">Diguanylate cyclase (GGDEF)-like protein/PAS domain S-box-containing protein</fullName>
    </submittedName>
</protein>
<dbReference type="FunFam" id="3.30.70.270:FF:000001">
    <property type="entry name" value="Diguanylate cyclase domain protein"/>
    <property type="match status" value="1"/>
</dbReference>
<dbReference type="InterPro" id="IPR035965">
    <property type="entry name" value="PAS-like_dom_sf"/>
</dbReference>
<sequence length="429" mass="47740">MPDTGTTDANTHEVSGSIIRLVADSVPALMAYYEWGSLRCRFANRRYAEYNGWTPETILGKTVREVIGEQAWAMIEPQVDAVCQGNEVRYVRRQTLPDGAERIVEVNLVPHCSAEGSQLGAVVLINDITDHWMAERTIRDSEERLRKFMYASSEGILFHRDGLILDVNDALVRLLGYPASDLIGRKTLEFVPARWHSTVYKYVQARNEEPFEAEALHRDGRTIPVELVGKAIGRPGDEQRLVVVRDITARKQAQERIEFLALHDPLTELPNRLYLNEYLPRILAQARRQGQGVAVMFIDLDGFKPVNDTLGHDAGDALLCAVARRLRSAVRESDLVARFGGDEFLVILTGVVSAHDVERAARALLEAVRAPISWRDGSIALSMSVGVSLFPRHGETGGELIRSADAAMYLAKTEGGNRWRLGARPPALP</sequence>
<dbReference type="PROSITE" id="PS50112">
    <property type="entry name" value="PAS"/>
    <property type="match status" value="1"/>
</dbReference>
<reference evidence="4 5" key="1">
    <citation type="submission" date="2020-08" db="EMBL/GenBank/DDBJ databases">
        <title>Genomic Encyclopedia of Type Strains, Phase IV (KMG-IV): sequencing the most valuable type-strain genomes for metagenomic binning, comparative biology and taxonomic classification.</title>
        <authorList>
            <person name="Goeker M."/>
        </authorList>
    </citation>
    <scope>NUCLEOTIDE SEQUENCE [LARGE SCALE GENOMIC DNA]</scope>
    <source>
        <strain evidence="4 5">DSM 29781</strain>
    </source>
</reference>
<accession>A0A7W8HMF8</accession>
<dbReference type="SMART" id="SM00091">
    <property type="entry name" value="PAS"/>
    <property type="match status" value="2"/>
</dbReference>
<keyword evidence="5" id="KW-1185">Reference proteome</keyword>
<gene>
    <name evidence="4" type="ORF">HNQ70_003781</name>
</gene>
<dbReference type="SUPFAM" id="SSF55785">
    <property type="entry name" value="PYP-like sensor domain (PAS domain)"/>
    <property type="match status" value="2"/>
</dbReference>